<accession>A0A645AS30</accession>
<comment type="subcellular location">
    <subcellularLocation>
        <location evidence="1">Cell membrane</location>
        <topology evidence="1">Multi-pass membrane protein</topology>
    </subcellularLocation>
</comment>
<feature type="transmembrane region" description="Helical" evidence="6">
    <location>
        <begin position="9"/>
        <end position="29"/>
    </location>
</feature>
<feature type="transmembrane region" description="Helical" evidence="6">
    <location>
        <begin position="282"/>
        <end position="305"/>
    </location>
</feature>
<keyword evidence="5 6" id="KW-0472">Membrane</keyword>
<name>A0A645AS30_9ZZZZ</name>
<dbReference type="InterPro" id="IPR002293">
    <property type="entry name" value="AA/rel_permease1"/>
</dbReference>
<dbReference type="Gene3D" id="1.20.1740.10">
    <property type="entry name" value="Amino acid/polyamine transporter I"/>
    <property type="match status" value="1"/>
</dbReference>
<feature type="transmembrane region" description="Helical" evidence="6">
    <location>
        <begin position="221"/>
        <end position="243"/>
    </location>
</feature>
<evidence type="ECO:0000313" key="7">
    <source>
        <dbReference type="EMBL" id="MPM56082.1"/>
    </source>
</evidence>
<evidence type="ECO:0000256" key="6">
    <source>
        <dbReference type="SAM" id="Phobius"/>
    </source>
</evidence>
<dbReference type="EMBL" id="VSSQ01015572">
    <property type="protein sequence ID" value="MPM56082.1"/>
    <property type="molecule type" value="Genomic_DNA"/>
</dbReference>
<comment type="caution">
    <text evidence="7">The sequence shown here is derived from an EMBL/GenBank/DDBJ whole genome shotgun (WGS) entry which is preliminary data.</text>
</comment>
<dbReference type="AlphaFoldDB" id="A0A645AS30"/>
<dbReference type="PANTHER" id="PTHR42770:SF7">
    <property type="entry name" value="MEMBRANE PROTEIN"/>
    <property type="match status" value="1"/>
</dbReference>
<organism evidence="7">
    <name type="scientific">bioreactor metagenome</name>
    <dbReference type="NCBI Taxonomy" id="1076179"/>
    <lineage>
        <taxon>unclassified sequences</taxon>
        <taxon>metagenomes</taxon>
        <taxon>ecological metagenomes</taxon>
    </lineage>
</organism>
<dbReference type="PIRSF" id="PIRSF006060">
    <property type="entry name" value="AA_transporter"/>
    <property type="match status" value="1"/>
</dbReference>
<evidence type="ECO:0000256" key="1">
    <source>
        <dbReference type="ARBA" id="ARBA00004651"/>
    </source>
</evidence>
<dbReference type="GO" id="GO:0005886">
    <property type="term" value="C:plasma membrane"/>
    <property type="evidence" value="ECO:0007669"/>
    <property type="project" value="UniProtKB-SubCell"/>
</dbReference>
<sequence length="365" mass="39151">MYTIAGSKIYLNALIVGLIIAFLVILLNWRGVQGAAKFQTFLTFFLIFGSALCVIFAVMKANPVNIHPIYAMMEGKSHTSFLTGVLTMLALAPFYYSGFDTIPQGAEEAGGVDPKSLGKVIIGALLSAGTFYVVIFLSVGFSHPWQDFITFPKPALSNLMAALYGGTLGQFLFWLSLAATLAGLFTTWNGFFIAGSRLLLGMGRARLLPSFFATVHPKYHTPLGGSIFCSIAMLAGPFLGIGLVDPLTILGSTGFVVGWGMACLSAVILYKKAPDMPRPYRMPGGVATAWTGTIVCTLMFLNCVIPGLPGYMGSIGMSVFVAWCALGLVFYITTSKYRAAISEEERMAELFRASRPKEAQPNAAG</sequence>
<protein>
    <submittedName>
        <fullName evidence="7">Putative amino acid permease YhdG</fullName>
    </submittedName>
</protein>
<keyword evidence="3 6" id="KW-0812">Transmembrane</keyword>
<feature type="transmembrane region" description="Helical" evidence="6">
    <location>
        <begin position="155"/>
        <end position="175"/>
    </location>
</feature>
<evidence type="ECO:0000256" key="5">
    <source>
        <dbReference type="ARBA" id="ARBA00023136"/>
    </source>
</evidence>
<evidence type="ECO:0000256" key="4">
    <source>
        <dbReference type="ARBA" id="ARBA00022989"/>
    </source>
</evidence>
<feature type="transmembrane region" description="Helical" evidence="6">
    <location>
        <begin position="41"/>
        <end position="59"/>
    </location>
</feature>
<feature type="transmembrane region" description="Helical" evidence="6">
    <location>
        <begin position="249"/>
        <end position="270"/>
    </location>
</feature>
<proteinExistence type="predicted"/>
<reference evidence="7" key="1">
    <citation type="submission" date="2019-08" db="EMBL/GenBank/DDBJ databases">
        <authorList>
            <person name="Kucharzyk K."/>
            <person name="Murdoch R.W."/>
            <person name="Higgins S."/>
            <person name="Loffler F."/>
        </authorList>
    </citation>
    <scope>NUCLEOTIDE SEQUENCE</scope>
</reference>
<evidence type="ECO:0000256" key="3">
    <source>
        <dbReference type="ARBA" id="ARBA00022692"/>
    </source>
</evidence>
<evidence type="ECO:0000256" key="2">
    <source>
        <dbReference type="ARBA" id="ARBA00022475"/>
    </source>
</evidence>
<feature type="transmembrane region" description="Helical" evidence="6">
    <location>
        <begin position="181"/>
        <end position="200"/>
    </location>
</feature>
<feature type="transmembrane region" description="Helical" evidence="6">
    <location>
        <begin position="80"/>
        <end position="97"/>
    </location>
</feature>
<dbReference type="Pfam" id="PF13520">
    <property type="entry name" value="AA_permease_2"/>
    <property type="match status" value="1"/>
</dbReference>
<keyword evidence="2" id="KW-1003">Cell membrane</keyword>
<dbReference type="InterPro" id="IPR050367">
    <property type="entry name" value="APC_superfamily"/>
</dbReference>
<keyword evidence="4 6" id="KW-1133">Transmembrane helix</keyword>
<feature type="transmembrane region" description="Helical" evidence="6">
    <location>
        <begin position="117"/>
        <end position="143"/>
    </location>
</feature>
<dbReference type="PANTHER" id="PTHR42770">
    <property type="entry name" value="AMINO ACID TRANSPORTER-RELATED"/>
    <property type="match status" value="1"/>
</dbReference>
<feature type="transmembrane region" description="Helical" evidence="6">
    <location>
        <begin position="311"/>
        <end position="332"/>
    </location>
</feature>
<dbReference type="GO" id="GO:0022857">
    <property type="term" value="F:transmembrane transporter activity"/>
    <property type="evidence" value="ECO:0007669"/>
    <property type="project" value="InterPro"/>
</dbReference>
<gene>
    <name evidence="7" type="primary">yhdG_4</name>
    <name evidence="7" type="ORF">SDC9_102881</name>
</gene>